<dbReference type="GO" id="GO:1990904">
    <property type="term" value="C:ribonucleoprotein complex"/>
    <property type="evidence" value="ECO:0007669"/>
    <property type="project" value="UniProtKB-KW"/>
</dbReference>
<dbReference type="GO" id="GO:0006508">
    <property type="term" value="P:proteolysis"/>
    <property type="evidence" value="ECO:0007669"/>
    <property type="project" value="UniProtKB-KW"/>
</dbReference>
<dbReference type="GO" id="GO:0004222">
    <property type="term" value="F:metalloendopeptidase activity"/>
    <property type="evidence" value="ECO:0007669"/>
    <property type="project" value="UniProtKB-UniRule"/>
</dbReference>
<dbReference type="SMART" id="SM00235">
    <property type="entry name" value="ZnMc"/>
    <property type="match status" value="1"/>
</dbReference>
<dbReference type="InterPro" id="IPR008991">
    <property type="entry name" value="Translation_prot_SH3-like_sf"/>
</dbReference>
<evidence type="ECO:0000256" key="10">
    <source>
        <dbReference type="ARBA" id="ARBA00023274"/>
    </source>
</evidence>
<evidence type="ECO:0000256" key="5">
    <source>
        <dbReference type="ARBA" id="ARBA00022801"/>
    </source>
</evidence>
<evidence type="ECO:0000256" key="6">
    <source>
        <dbReference type="ARBA" id="ARBA00022833"/>
    </source>
</evidence>
<dbReference type="Proteomes" id="UP000887572">
    <property type="component" value="Unplaced"/>
</dbReference>
<evidence type="ECO:0000313" key="18">
    <source>
        <dbReference type="WBParaSite" id="Gr19_v10_g5003.t2"/>
    </source>
</evidence>
<dbReference type="SUPFAM" id="SSF50104">
    <property type="entry name" value="Translation proteins SH3-like domain"/>
    <property type="match status" value="1"/>
</dbReference>
<dbReference type="Gene3D" id="3.40.390.10">
    <property type="entry name" value="Collagenase (Catalytic Domain)"/>
    <property type="match status" value="1"/>
</dbReference>
<keyword evidence="6 12" id="KW-0862">Zinc</keyword>
<keyword evidence="4 12" id="KW-0479">Metal-binding</keyword>
<dbReference type="SMART" id="SM00739">
    <property type="entry name" value="KOW"/>
    <property type="match status" value="1"/>
</dbReference>
<dbReference type="SUPFAM" id="SSF53067">
    <property type="entry name" value="Actin-like ATPase domain"/>
    <property type="match status" value="1"/>
</dbReference>
<dbReference type="PROSITE" id="PS00022">
    <property type="entry name" value="EGF_1"/>
    <property type="match status" value="1"/>
</dbReference>
<dbReference type="InterPro" id="IPR001506">
    <property type="entry name" value="Peptidase_M12A"/>
</dbReference>
<dbReference type="PANTHER" id="PTHR10127">
    <property type="entry name" value="DISCOIDIN, CUB, EGF, LAMININ , AND ZINC METALLOPROTEASE DOMAIN CONTAINING"/>
    <property type="match status" value="1"/>
</dbReference>
<evidence type="ECO:0000256" key="2">
    <source>
        <dbReference type="ARBA" id="ARBA00022536"/>
    </source>
</evidence>
<name>A0A914HVA9_GLORO</name>
<keyword evidence="8 12" id="KW-0482">Metalloprotease</keyword>
<evidence type="ECO:0000256" key="8">
    <source>
        <dbReference type="ARBA" id="ARBA00023049"/>
    </source>
</evidence>
<feature type="binding site" evidence="12">
    <location>
        <position position="928"/>
    </location>
    <ligand>
        <name>Zn(2+)</name>
        <dbReference type="ChEBI" id="CHEBI:29105"/>
        <note>catalytic</note>
    </ligand>
</feature>
<dbReference type="SUPFAM" id="SSF55486">
    <property type="entry name" value="Metalloproteases ('zincins'), catalytic domain"/>
    <property type="match status" value="1"/>
</dbReference>
<comment type="caution">
    <text evidence="11">Lacks conserved residue(s) required for the propagation of feature annotation.</text>
</comment>
<keyword evidence="3 12" id="KW-0645">Protease</keyword>
<dbReference type="CDD" id="cd06089">
    <property type="entry name" value="KOW_RPL26"/>
    <property type="match status" value="1"/>
</dbReference>
<dbReference type="InterPro" id="IPR024079">
    <property type="entry name" value="MetalloPept_cat_dom_sf"/>
</dbReference>
<evidence type="ECO:0000259" key="16">
    <source>
        <dbReference type="PROSITE" id="PS51864"/>
    </source>
</evidence>
<evidence type="ECO:0000259" key="15">
    <source>
        <dbReference type="PROSITE" id="PS01180"/>
    </source>
</evidence>
<keyword evidence="7" id="KW-0689">Ribosomal protein</keyword>
<proteinExistence type="inferred from homology"/>
<accession>A0A914HVA9</accession>
<dbReference type="Pfam" id="PF00814">
    <property type="entry name" value="TsaD"/>
    <property type="match status" value="2"/>
</dbReference>
<dbReference type="InterPro" id="IPR014722">
    <property type="entry name" value="Rib_uL2_dom2"/>
</dbReference>
<dbReference type="PROSITE" id="PS01186">
    <property type="entry name" value="EGF_2"/>
    <property type="match status" value="1"/>
</dbReference>
<feature type="binding site" evidence="12">
    <location>
        <position position="932"/>
    </location>
    <ligand>
        <name>Zn(2+)</name>
        <dbReference type="ChEBI" id="CHEBI:29105"/>
        <note>catalytic</note>
    </ligand>
</feature>
<dbReference type="PROSITE" id="PS51864">
    <property type="entry name" value="ASTACIN"/>
    <property type="match status" value="1"/>
</dbReference>
<dbReference type="Gene3D" id="2.30.30.30">
    <property type="match status" value="1"/>
</dbReference>
<dbReference type="InterPro" id="IPR000905">
    <property type="entry name" value="Gcp-like_dom"/>
</dbReference>
<reference evidence="18" key="1">
    <citation type="submission" date="2022-11" db="UniProtKB">
        <authorList>
            <consortium name="WormBaseParasite"/>
        </authorList>
    </citation>
    <scope>IDENTIFICATION</scope>
</reference>
<organism evidence="17 18">
    <name type="scientific">Globodera rostochiensis</name>
    <name type="common">Golden nematode worm</name>
    <name type="synonym">Heterodera rostochiensis</name>
    <dbReference type="NCBI Taxonomy" id="31243"/>
    <lineage>
        <taxon>Eukaryota</taxon>
        <taxon>Metazoa</taxon>
        <taxon>Ecdysozoa</taxon>
        <taxon>Nematoda</taxon>
        <taxon>Chromadorea</taxon>
        <taxon>Rhabditida</taxon>
        <taxon>Tylenchina</taxon>
        <taxon>Tylenchomorpha</taxon>
        <taxon>Tylenchoidea</taxon>
        <taxon>Heteroderidae</taxon>
        <taxon>Heteroderinae</taxon>
        <taxon>Globodera</taxon>
    </lineage>
</organism>
<keyword evidence="5 12" id="KW-0378">Hydrolase</keyword>
<feature type="domain" description="Peptidase M12A" evidence="16">
    <location>
        <begin position="832"/>
        <end position="1035"/>
    </location>
</feature>
<dbReference type="GO" id="GO:0003723">
    <property type="term" value="F:RNA binding"/>
    <property type="evidence" value="ECO:0007669"/>
    <property type="project" value="InterPro"/>
</dbReference>
<evidence type="ECO:0000256" key="1">
    <source>
        <dbReference type="ARBA" id="ARBA00010618"/>
    </source>
</evidence>
<dbReference type="PROSITE" id="PS01180">
    <property type="entry name" value="CUB"/>
    <property type="match status" value="1"/>
</dbReference>
<evidence type="ECO:0000256" key="14">
    <source>
        <dbReference type="SAM" id="MobiDB-lite"/>
    </source>
</evidence>
<evidence type="ECO:0000256" key="9">
    <source>
        <dbReference type="ARBA" id="ARBA00023157"/>
    </source>
</evidence>
<dbReference type="WBParaSite" id="Gr19_v10_g5003.t2">
    <property type="protein sequence ID" value="Gr19_v10_g5003.t2"/>
    <property type="gene ID" value="Gr19_v10_g5003"/>
</dbReference>
<feature type="active site" evidence="12">
    <location>
        <position position="929"/>
    </location>
</feature>
<dbReference type="CDD" id="cd04280">
    <property type="entry name" value="ZnMc_astacin_like"/>
    <property type="match status" value="1"/>
</dbReference>
<sequence length="1288" mass="144585">MRLTCRALVRKVHTELDYARHFPKAFVDNAQRKVPLKVYDNRFGAPPVIRWAIRPDDWMTDTKRPWEAGEVEKIIKREKIHQSHLFSTKFFRKNWNKMPRIPAEKWTIFPGDTVRVMVGKHRGRTSNVSHVIKEANAVFVEGLHTKLVDKYNKERMKKMDIDLGFFDQWEEQPLFVHKGEVQLVDPNDGDPCTAKWVLNDSKTQYERVSNRTGFIIPLPNRAFTSYEYISPATYLEVLEKDTPADVVLKRTFMLCSHVQMPFLNTKYAAAVRVVVLSRRLLHVLGIESSCDDAAVAIVNFGERRVLADRRSADHANLLRLGGVLPYASARHHRAVIGALMEEALNDADLRASDVDAVAVSNRPGLVYCLKVGVEHALAFSRFDFPFLTLLASGAHCLICTVSDPNTFHVMADSAGGSPGECLDKLARELGLSPYKGSFAAALEQLAIKCPLDEIGRFALPPWSFGKTMEFDMVKCRYLRLLQQRGGWRDSEDELAVWCAGIQHSVTEMICQHLDPALAFFASTNSHSQCHLVVAGGVAANAYLRRRVRSLAEQRQFAAAVVLPPELCTDNGVMVAWTGAEVLAHQREEGTNDRPTQFAASFKKEISPADPTFVVPRSSIGPSHEQYQRRLSVSNGQIARFRRLLVPMSPAAIAFFPLLFPTILTQSGQELFSNQSNVMEETNGNVTQPPPMTGDLPDFWRMDSDTQSVQQKRNKLVEEVLGMKKYEKMRRALEMIKKSEGSLNVSKTADNVLAEVELMQQVNRIGAQPTNSSDFVPPDSVPTLQRVNSPIGEMLFQGDILLNEHQADEIISQQQQQQQQAADRLGKRRRRRQVQKGRIFPLNKWNVSEPIAYRFDVSINENTRRLVRLAAQFWQDNSCVSFQEDGQRPPKVRIFKGQGCYSQVGRETNAVEQEMSLGAGCEVFGTITHEFGHLLGMFHHHARQDRDEKIQVITENIEPGWKDQYRKETADRSDLEGIGYNYASNMHYGGTNSDSVTVVMAAKHKHFQHTMGNNKGPVFLDLVTVNKYYKCFDKCPSGVNCQNDGFRNPRNCQKCICPEGFGGDNCGKRAASDAGGIDEPCGETVTAENGPKGLRGSVTPKTEPGRLMSDRQAVCHYHIEVAPPGSRVQLEFISLSGTCTPECHFGAVEIKLGDFKKGGIRICCEKHIAELGGTLVTEAQRAIVSVYSQRNNRTFTLTHKITSDSAPANDDFFGSRRSPFSLFPGPPSSLSILINAINGWMNSGSPLKRSDTDVQKELRVEDEKQIKHNVMLPFIHSYEFTPKSNYQKP</sequence>
<dbReference type="InterPro" id="IPR041988">
    <property type="entry name" value="Ribosomal_uL24_KOW"/>
</dbReference>
<feature type="region of interest" description="Disordered" evidence="14">
    <location>
        <begin position="810"/>
        <end position="831"/>
    </location>
</feature>
<dbReference type="InterPro" id="IPR000742">
    <property type="entry name" value="EGF"/>
</dbReference>
<dbReference type="PANTHER" id="PTHR10127:SF780">
    <property type="entry name" value="METALLOENDOPEPTIDASE"/>
    <property type="match status" value="1"/>
</dbReference>
<evidence type="ECO:0000256" key="7">
    <source>
        <dbReference type="ARBA" id="ARBA00022980"/>
    </source>
</evidence>
<dbReference type="GO" id="GO:0008270">
    <property type="term" value="F:zinc ion binding"/>
    <property type="evidence" value="ECO:0007669"/>
    <property type="project" value="UniProtKB-UniRule"/>
</dbReference>
<evidence type="ECO:0000256" key="4">
    <source>
        <dbReference type="ARBA" id="ARBA00022723"/>
    </source>
</evidence>
<dbReference type="Gene3D" id="3.30.420.40">
    <property type="match status" value="2"/>
</dbReference>
<feature type="binding site" evidence="12">
    <location>
        <position position="938"/>
    </location>
    <ligand>
        <name>Zn(2+)</name>
        <dbReference type="ChEBI" id="CHEBI:29105"/>
        <note>catalytic</note>
    </ligand>
</feature>
<keyword evidence="10" id="KW-0687">Ribonucleoprotein</keyword>
<keyword evidence="17" id="KW-1185">Reference proteome</keyword>
<dbReference type="InterPro" id="IPR006026">
    <property type="entry name" value="Peptidase_Metallo"/>
</dbReference>
<dbReference type="Gene3D" id="2.60.120.290">
    <property type="entry name" value="Spermadhesin, CUB domain"/>
    <property type="match status" value="1"/>
</dbReference>
<evidence type="ECO:0000313" key="17">
    <source>
        <dbReference type="Proteomes" id="UP000887572"/>
    </source>
</evidence>
<comment type="similarity">
    <text evidence="1">Belongs to the universal ribosomal protein uL24 family.</text>
</comment>
<dbReference type="EC" id="3.4.24.-" evidence="13"/>
<dbReference type="InterPro" id="IPR035914">
    <property type="entry name" value="Sperma_CUB_dom_sf"/>
</dbReference>
<feature type="domain" description="CUB" evidence="15">
    <location>
        <begin position="1080"/>
        <end position="1201"/>
    </location>
</feature>
<dbReference type="InterPro" id="IPR043129">
    <property type="entry name" value="ATPase_NBD"/>
</dbReference>
<evidence type="ECO:0000256" key="3">
    <source>
        <dbReference type="ARBA" id="ARBA00022670"/>
    </source>
</evidence>
<dbReference type="InterPro" id="IPR034035">
    <property type="entry name" value="Astacin-like_dom"/>
</dbReference>
<evidence type="ECO:0000256" key="11">
    <source>
        <dbReference type="PROSITE-ProRule" id="PRU00059"/>
    </source>
</evidence>
<evidence type="ECO:0000256" key="13">
    <source>
        <dbReference type="RuleBase" id="RU361183"/>
    </source>
</evidence>
<keyword evidence="9" id="KW-1015">Disulfide bond</keyword>
<dbReference type="PRINTS" id="PR00480">
    <property type="entry name" value="ASTACIN"/>
</dbReference>
<dbReference type="GO" id="GO:0005840">
    <property type="term" value="C:ribosome"/>
    <property type="evidence" value="ECO:0007669"/>
    <property type="project" value="UniProtKB-KW"/>
</dbReference>
<comment type="cofactor">
    <cofactor evidence="12 13">
        <name>Zn(2+)</name>
        <dbReference type="ChEBI" id="CHEBI:29105"/>
    </cofactor>
    <text evidence="12 13">Binds 1 zinc ion per subunit.</text>
</comment>
<dbReference type="InterPro" id="IPR000859">
    <property type="entry name" value="CUB_dom"/>
</dbReference>
<evidence type="ECO:0000256" key="12">
    <source>
        <dbReference type="PROSITE-ProRule" id="PRU01211"/>
    </source>
</evidence>
<protein>
    <recommendedName>
        <fullName evidence="13">Metalloendopeptidase</fullName>
        <ecNumber evidence="13">3.4.24.-</ecNumber>
    </recommendedName>
</protein>
<keyword evidence="2" id="KW-0245">EGF-like domain</keyword>
<dbReference type="Pfam" id="PF01400">
    <property type="entry name" value="Astacin"/>
    <property type="match status" value="1"/>
</dbReference>
<dbReference type="InterPro" id="IPR005824">
    <property type="entry name" value="KOW"/>
</dbReference>